<dbReference type="AlphaFoldDB" id="A0A7K0DJ06"/>
<gene>
    <name evidence="1" type="ORF">NRB56_07980</name>
</gene>
<dbReference type="EMBL" id="WEGI01000002">
    <property type="protein sequence ID" value="MQY25242.1"/>
    <property type="molecule type" value="Genomic_DNA"/>
</dbReference>
<name>A0A7K0DJ06_9NOCA</name>
<protein>
    <submittedName>
        <fullName evidence="1">Uncharacterized protein</fullName>
    </submittedName>
</protein>
<proteinExistence type="predicted"/>
<evidence type="ECO:0000313" key="1">
    <source>
        <dbReference type="EMBL" id="MQY25242.1"/>
    </source>
</evidence>
<organism evidence="1 2">
    <name type="scientific">Nocardia aurantia</name>
    <dbReference type="NCBI Taxonomy" id="2585199"/>
    <lineage>
        <taxon>Bacteria</taxon>
        <taxon>Bacillati</taxon>
        <taxon>Actinomycetota</taxon>
        <taxon>Actinomycetes</taxon>
        <taxon>Mycobacteriales</taxon>
        <taxon>Nocardiaceae</taxon>
        <taxon>Nocardia</taxon>
    </lineage>
</organism>
<accession>A0A7K0DJ06</accession>
<comment type="caution">
    <text evidence="1">The sequence shown here is derived from an EMBL/GenBank/DDBJ whole genome shotgun (WGS) entry which is preliminary data.</text>
</comment>
<sequence length="30" mass="3361">MSAPHVYVRAVLHPIITVIRRRKPGAHTAI</sequence>
<dbReference type="Proteomes" id="UP000431401">
    <property type="component" value="Unassembled WGS sequence"/>
</dbReference>
<evidence type="ECO:0000313" key="2">
    <source>
        <dbReference type="Proteomes" id="UP000431401"/>
    </source>
</evidence>
<keyword evidence="2" id="KW-1185">Reference proteome</keyword>
<reference evidence="1 2" key="1">
    <citation type="submission" date="2019-10" db="EMBL/GenBank/DDBJ databases">
        <title>Nocardia macrotermitis sp. nov. and Nocardia aurantia sp. nov., isolated from the gut of fungus growing-termite Macrotermes natalensis.</title>
        <authorList>
            <person name="Benndorf R."/>
            <person name="Schwitalla J."/>
            <person name="Martin K."/>
            <person name="De Beer W."/>
            <person name="Kaster A.-K."/>
            <person name="Vollmers J."/>
            <person name="Poulsen M."/>
            <person name="Beemelmanns C."/>
        </authorList>
    </citation>
    <scope>NUCLEOTIDE SEQUENCE [LARGE SCALE GENOMIC DNA]</scope>
    <source>
        <strain evidence="1 2">RB56</strain>
    </source>
</reference>